<dbReference type="AlphaFoldDB" id="A0A0L0GAF3"/>
<protein>
    <recommendedName>
        <fullName evidence="4">HCNGP-like protein</fullName>
    </recommendedName>
</protein>
<organism evidence="2 3">
    <name type="scientific">Sphaeroforma arctica JP610</name>
    <dbReference type="NCBI Taxonomy" id="667725"/>
    <lineage>
        <taxon>Eukaryota</taxon>
        <taxon>Ichthyosporea</taxon>
        <taxon>Ichthyophonida</taxon>
        <taxon>Sphaeroforma</taxon>
    </lineage>
</organism>
<gene>
    <name evidence="2" type="ORF">SARC_01874</name>
</gene>
<dbReference type="STRING" id="667725.A0A0L0GAF3"/>
<evidence type="ECO:0000313" key="3">
    <source>
        <dbReference type="Proteomes" id="UP000054560"/>
    </source>
</evidence>
<reference evidence="2 3" key="1">
    <citation type="submission" date="2011-02" db="EMBL/GenBank/DDBJ databases">
        <title>The Genome Sequence of Sphaeroforma arctica JP610.</title>
        <authorList>
            <consortium name="The Broad Institute Genome Sequencing Platform"/>
            <person name="Russ C."/>
            <person name="Cuomo C."/>
            <person name="Young S.K."/>
            <person name="Zeng Q."/>
            <person name="Gargeya S."/>
            <person name="Alvarado L."/>
            <person name="Berlin A."/>
            <person name="Chapman S.B."/>
            <person name="Chen Z."/>
            <person name="Freedman E."/>
            <person name="Gellesch M."/>
            <person name="Goldberg J."/>
            <person name="Griggs A."/>
            <person name="Gujja S."/>
            <person name="Heilman E."/>
            <person name="Heiman D."/>
            <person name="Howarth C."/>
            <person name="Mehta T."/>
            <person name="Neiman D."/>
            <person name="Pearson M."/>
            <person name="Roberts A."/>
            <person name="Saif S."/>
            <person name="Shea T."/>
            <person name="Shenoy N."/>
            <person name="Sisk P."/>
            <person name="Stolte C."/>
            <person name="Sykes S."/>
            <person name="White J."/>
            <person name="Yandava C."/>
            <person name="Burger G."/>
            <person name="Gray M.W."/>
            <person name="Holland P.W.H."/>
            <person name="King N."/>
            <person name="Lang F.B.F."/>
            <person name="Roger A.J."/>
            <person name="Ruiz-Trillo I."/>
            <person name="Haas B."/>
            <person name="Nusbaum C."/>
            <person name="Birren B."/>
        </authorList>
    </citation>
    <scope>NUCLEOTIDE SEQUENCE [LARGE SCALE GENOMIC DNA]</scope>
    <source>
        <strain evidence="2 3">JP610</strain>
    </source>
</reference>
<evidence type="ECO:0000256" key="1">
    <source>
        <dbReference type="SAM" id="MobiDB-lite"/>
    </source>
</evidence>
<name>A0A0L0GAF3_9EUKA</name>
<dbReference type="Pfam" id="PF07818">
    <property type="entry name" value="HCNGP"/>
    <property type="match status" value="1"/>
</dbReference>
<dbReference type="GeneID" id="25902378"/>
<dbReference type="EMBL" id="KQ241675">
    <property type="protein sequence ID" value="KNC85970.1"/>
    <property type="molecule type" value="Genomic_DNA"/>
</dbReference>
<accession>A0A0L0GAF3</accession>
<evidence type="ECO:0000313" key="2">
    <source>
        <dbReference type="EMBL" id="KNC85970.1"/>
    </source>
</evidence>
<keyword evidence="3" id="KW-1185">Reference proteome</keyword>
<sequence>MASLSALVGYGGGESDSDSASTPVSPQSTEGDVVLVGAEGSKDTQQSNEGDGVLVGSSASAEGKERDQKDMDSTAGVDGSPNGVDASLKRSALDDEENADSDGDYPFACKKIKLPPPVVGEVDMELNERITKYITLSKDKGRNFNARLRTNKNFQNPHICEVLVQQLGLNETQSMCAKHIFDPAEFDDKGCYYQDLCT</sequence>
<dbReference type="GO" id="GO:0006355">
    <property type="term" value="P:regulation of DNA-templated transcription"/>
    <property type="evidence" value="ECO:0007669"/>
    <property type="project" value="InterPro"/>
</dbReference>
<dbReference type="PANTHER" id="PTHR13464">
    <property type="entry name" value="TRANSCRIPTIONAL REGULATOR PROTEIN HCNGP"/>
    <property type="match status" value="1"/>
</dbReference>
<dbReference type="RefSeq" id="XP_014159872.1">
    <property type="nucleotide sequence ID" value="XM_014304397.1"/>
</dbReference>
<dbReference type="PANTHER" id="PTHR13464:SF0">
    <property type="entry name" value="SAP30-BINDING PROTEIN"/>
    <property type="match status" value="1"/>
</dbReference>
<dbReference type="OrthoDB" id="1714508at2759"/>
<feature type="compositionally biased region" description="Polar residues" evidence="1">
    <location>
        <begin position="18"/>
        <end position="30"/>
    </location>
</feature>
<dbReference type="InterPro" id="IPR012479">
    <property type="entry name" value="SAP30BP"/>
</dbReference>
<evidence type="ECO:0008006" key="4">
    <source>
        <dbReference type="Google" id="ProtNLM"/>
    </source>
</evidence>
<feature type="region of interest" description="Disordered" evidence="1">
    <location>
        <begin position="1"/>
        <end position="87"/>
    </location>
</feature>
<dbReference type="GO" id="GO:0005634">
    <property type="term" value="C:nucleus"/>
    <property type="evidence" value="ECO:0007669"/>
    <property type="project" value="TreeGrafter"/>
</dbReference>
<feature type="compositionally biased region" description="Basic and acidic residues" evidence="1">
    <location>
        <begin position="62"/>
        <end position="72"/>
    </location>
</feature>
<proteinExistence type="predicted"/>
<dbReference type="Proteomes" id="UP000054560">
    <property type="component" value="Unassembled WGS sequence"/>
</dbReference>